<dbReference type="Proteomes" id="UP000039865">
    <property type="component" value="Unassembled WGS sequence"/>
</dbReference>
<sequence>MANSLDSSAFDSIIDRLLNPKAKKPKVAKKNQMDPIEKFLKCQNEILPSPSNTIQDEDDLQIINYHGEYQSIDMDISTQQSLENSQLSLFNNNPISSELSKKPTYSSFNQLFKKDMISFGQQHHIFVENTKITTNIDRGINSQFVQAINYFDNQINHQKIKGKDQLSKESGIISDDQNISIDIEPILRKSIQNKYKEKMQYLKLYDDTASDKHTLYIELVFFLGSLFYPDKMKKAIDDDSEVEKIINEIDTSIHHYSFKGLCFITQWPAFKHITKDYIDNVQTSSQIENQNKICSNKENYSKCIDFLKGMIAY</sequence>
<keyword evidence="2" id="KW-1185">Reference proteome</keyword>
<dbReference type="EMBL" id="CCKQ01010244">
    <property type="protein sequence ID" value="CDW81750.1"/>
    <property type="molecule type" value="Genomic_DNA"/>
</dbReference>
<dbReference type="InParanoid" id="A0A078AHI9"/>
<reference evidence="1 2" key="1">
    <citation type="submission" date="2014-06" db="EMBL/GenBank/DDBJ databases">
        <authorList>
            <person name="Swart Estienne"/>
        </authorList>
    </citation>
    <scope>NUCLEOTIDE SEQUENCE [LARGE SCALE GENOMIC DNA]</scope>
    <source>
        <strain evidence="1 2">130c</strain>
    </source>
</reference>
<protein>
    <submittedName>
        <fullName evidence="1">Uncharacterized protein</fullName>
    </submittedName>
</protein>
<proteinExistence type="predicted"/>
<evidence type="ECO:0000313" key="1">
    <source>
        <dbReference type="EMBL" id="CDW81750.1"/>
    </source>
</evidence>
<gene>
    <name evidence="1" type="primary">Contig17932.g19063</name>
    <name evidence="1" type="ORF">STYLEM_10774</name>
</gene>
<evidence type="ECO:0000313" key="2">
    <source>
        <dbReference type="Proteomes" id="UP000039865"/>
    </source>
</evidence>
<dbReference type="AlphaFoldDB" id="A0A078AHI9"/>
<accession>A0A078AHI9</accession>
<name>A0A078AHI9_STYLE</name>
<organism evidence="1 2">
    <name type="scientific">Stylonychia lemnae</name>
    <name type="common">Ciliate</name>
    <dbReference type="NCBI Taxonomy" id="5949"/>
    <lineage>
        <taxon>Eukaryota</taxon>
        <taxon>Sar</taxon>
        <taxon>Alveolata</taxon>
        <taxon>Ciliophora</taxon>
        <taxon>Intramacronucleata</taxon>
        <taxon>Spirotrichea</taxon>
        <taxon>Stichotrichia</taxon>
        <taxon>Sporadotrichida</taxon>
        <taxon>Oxytrichidae</taxon>
        <taxon>Stylonychinae</taxon>
        <taxon>Stylonychia</taxon>
    </lineage>
</organism>